<sequence>MIPENEIFENTNELKMISFVRNNFSQWSQNGIPDNEFYKNMNWLIENKFIKIDLQKTTEEIEYEKYLFDRYLQKILKIRVQKSDTSNIQIQVRM</sequence>
<organism evidence="1">
    <name type="scientific">uncultured marine thaumarchaeote AD1000_06_F06</name>
    <dbReference type="NCBI Taxonomy" id="1455885"/>
    <lineage>
        <taxon>Archaea</taxon>
        <taxon>Nitrososphaerota</taxon>
        <taxon>environmental samples</taxon>
    </lineage>
</organism>
<dbReference type="EMBL" id="KF900318">
    <property type="protein sequence ID" value="AIE90765.1"/>
    <property type="molecule type" value="Genomic_DNA"/>
</dbReference>
<name>A0A075FH94_9ARCH</name>
<dbReference type="AlphaFoldDB" id="A0A075FH94"/>
<reference evidence="1" key="1">
    <citation type="journal article" date="2014" name="Genome Biol. Evol.">
        <title>Pangenome evidence for extensive interdomain horizontal transfer affecting lineage core and shell genes in uncultured planktonic thaumarchaeota and euryarchaeota.</title>
        <authorList>
            <person name="Deschamps P."/>
            <person name="Zivanovic Y."/>
            <person name="Moreira D."/>
            <person name="Rodriguez-Valera F."/>
            <person name="Lopez-Garcia P."/>
        </authorList>
    </citation>
    <scope>NUCLEOTIDE SEQUENCE</scope>
</reference>
<protein>
    <submittedName>
        <fullName evidence="1">Uncharacterized protein</fullName>
    </submittedName>
</protein>
<proteinExistence type="predicted"/>
<accession>A0A075FH94</accession>
<evidence type="ECO:0000313" key="1">
    <source>
        <dbReference type="EMBL" id="AIE90765.1"/>
    </source>
</evidence>